<comment type="caution">
    <text evidence="2">The sequence shown here is derived from an EMBL/GenBank/DDBJ whole genome shotgun (WGS) entry which is preliminary data.</text>
</comment>
<feature type="signal peptide" evidence="1">
    <location>
        <begin position="1"/>
        <end position="16"/>
    </location>
</feature>
<evidence type="ECO:0000313" key="3">
    <source>
        <dbReference type="Proteomes" id="UP000299102"/>
    </source>
</evidence>
<accession>A0A4C1T6E5</accession>
<name>A0A4C1T6E5_EUMVA</name>
<protein>
    <submittedName>
        <fullName evidence="2">Uncharacterized protein</fullName>
    </submittedName>
</protein>
<sequence length="193" mass="21202">MLIAIPCSILMPVLLSTPICLTLDSNLVSLLLLKPVPIQGTAYAAKYTGEFNVQLDLDNLERSWSTIQGVVPRNEIARSCTPGVEQRLGSSRSLPATRDIYTRVDLSYTDRRDLCPARLTVIVQVWAVSKLSAEDSLRRNGHWRSKLYAEIIHSDLAHTTCYMCKQINKGGSRADDAAVFVAGTAVSRPVISA</sequence>
<feature type="chain" id="PRO_5020036545" evidence="1">
    <location>
        <begin position="17"/>
        <end position="193"/>
    </location>
</feature>
<dbReference type="Proteomes" id="UP000299102">
    <property type="component" value="Unassembled WGS sequence"/>
</dbReference>
<reference evidence="2 3" key="1">
    <citation type="journal article" date="2019" name="Commun. Biol.">
        <title>The bagworm genome reveals a unique fibroin gene that provides high tensile strength.</title>
        <authorList>
            <person name="Kono N."/>
            <person name="Nakamura H."/>
            <person name="Ohtoshi R."/>
            <person name="Tomita M."/>
            <person name="Numata K."/>
            <person name="Arakawa K."/>
        </authorList>
    </citation>
    <scope>NUCLEOTIDE SEQUENCE [LARGE SCALE GENOMIC DNA]</scope>
</reference>
<evidence type="ECO:0000256" key="1">
    <source>
        <dbReference type="SAM" id="SignalP"/>
    </source>
</evidence>
<organism evidence="2 3">
    <name type="scientific">Eumeta variegata</name>
    <name type="common">Bagworm moth</name>
    <name type="synonym">Eumeta japonica</name>
    <dbReference type="NCBI Taxonomy" id="151549"/>
    <lineage>
        <taxon>Eukaryota</taxon>
        <taxon>Metazoa</taxon>
        <taxon>Ecdysozoa</taxon>
        <taxon>Arthropoda</taxon>
        <taxon>Hexapoda</taxon>
        <taxon>Insecta</taxon>
        <taxon>Pterygota</taxon>
        <taxon>Neoptera</taxon>
        <taxon>Endopterygota</taxon>
        <taxon>Lepidoptera</taxon>
        <taxon>Glossata</taxon>
        <taxon>Ditrysia</taxon>
        <taxon>Tineoidea</taxon>
        <taxon>Psychidae</taxon>
        <taxon>Oiketicinae</taxon>
        <taxon>Eumeta</taxon>
    </lineage>
</organism>
<gene>
    <name evidence="2" type="ORF">EVAR_78235_1</name>
</gene>
<dbReference type="EMBL" id="BGZK01000033">
    <property type="protein sequence ID" value="GBP08831.1"/>
    <property type="molecule type" value="Genomic_DNA"/>
</dbReference>
<keyword evidence="1" id="KW-0732">Signal</keyword>
<proteinExistence type="predicted"/>
<dbReference type="AlphaFoldDB" id="A0A4C1T6E5"/>
<evidence type="ECO:0000313" key="2">
    <source>
        <dbReference type="EMBL" id="GBP08831.1"/>
    </source>
</evidence>
<keyword evidence="3" id="KW-1185">Reference proteome</keyword>